<sequence length="23" mass="2530">MLAAAAPQLISLPPTVCFKHKHR</sequence>
<proteinExistence type="predicted"/>
<evidence type="ECO:0000313" key="2">
    <source>
        <dbReference type="Proteomes" id="UP000234681"/>
    </source>
</evidence>
<dbReference type="AlphaFoldDB" id="A6JS09"/>
<evidence type="ECO:0000313" key="1">
    <source>
        <dbReference type="EMBL" id="EDL78098.1"/>
    </source>
</evidence>
<dbReference type="EMBL" id="CH473999">
    <property type="protein sequence ID" value="EDL78098.1"/>
    <property type="molecule type" value="Genomic_DNA"/>
</dbReference>
<gene>
    <name evidence="1" type="ORF">rCG_36807</name>
</gene>
<name>A6JS09_RAT</name>
<protein>
    <submittedName>
        <fullName evidence="1">RCG36807</fullName>
    </submittedName>
</protein>
<accession>A6JS09</accession>
<dbReference type="Proteomes" id="UP000234681">
    <property type="component" value="Chromosome 11"/>
</dbReference>
<organism evidence="1 2">
    <name type="scientific">Rattus norvegicus</name>
    <name type="common">Rat</name>
    <dbReference type="NCBI Taxonomy" id="10116"/>
    <lineage>
        <taxon>Eukaryota</taxon>
        <taxon>Metazoa</taxon>
        <taxon>Chordata</taxon>
        <taxon>Craniata</taxon>
        <taxon>Vertebrata</taxon>
        <taxon>Euteleostomi</taxon>
        <taxon>Mammalia</taxon>
        <taxon>Eutheria</taxon>
        <taxon>Euarchontoglires</taxon>
        <taxon>Glires</taxon>
        <taxon>Rodentia</taxon>
        <taxon>Myomorpha</taxon>
        <taxon>Muroidea</taxon>
        <taxon>Muridae</taxon>
        <taxon>Murinae</taxon>
        <taxon>Rattus</taxon>
    </lineage>
</organism>
<reference evidence="1 2" key="1">
    <citation type="submission" date="2005-09" db="EMBL/GenBank/DDBJ databases">
        <authorList>
            <person name="Mural R.J."/>
            <person name="Li P.W."/>
            <person name="Adams M.D."/>
            <person name="Amanatides P.G."/>
            <person name="Baden-Tillson H."/>
            <person name="Barnstead M."/>
            <person name="Chin S.H."/>
            <person name="Dew I."/>
            <person name="Evans C.A."/>
            <person name="Ferriera S."/>
            <person name="Flanigan M."/>
            <person name="Fosler C."/>
            <person name="Glodek A."/>
            <person name="Gu Z."/>
            <person name="Holt R.A."/>
            <person name="Jennings D."/>
            <person name="Kraft C.L."/>
            <person name="Lu F."/>
            <person name="Nguyen T."/>
            <person name="Nusskern D.R."/>
            <person name="Pfannkoch C.M."/>
            <person name="Sitter C."/>
            <person name="Sutton G.G."/>
            <person name="Venter J.C."/>
            <person name="Wang Z."/>
            <person name="Woodage T."/>
            <person name="Zheng X.H."/>
            <person name="Zhong F."/>
        </authorList>
    </citation>
    <scope>NUCLEOTIDE SEQUENCE [LARGE SCALE GENOMIC DNA]</scope>
    <source>
        <strain>BN</strain>
        <strain evidence="2">Sprague-Dawley</strain>
    </source>
</reference>